<dbReference type="Pfam" id="PF03732">
    <property type="entry name" value="Retrotrans_gag"/>
    <property type="match status" value="1"/>
</dbReference>
<evidence type="ECO:0000256" key="1">
    <source>
        <dbReference type="SAM" id="MobiDB-lite"/>
    </source>
</evidence>
<comment type="caution">
    <text evidence="3">The sequence shown here is derived from an EMBL/GenBank/DDBJ whole genome shotgun (WGS) entry which is preliminary data.</text>
</comment>
<accession>A0A438C582</accession>
<dbReference type="PANTHER" id="PTHR33223">
    <property type="entry name" value="CCHC-TYPE DOMAIN-CONTAINING PROTEIN"/>
    <property type="match status" value="1"/>
</dbReference>
<feature type="compositionally biased region" description="Polar residues" evidence="1">
    <location>
        <begin position="35"/>
        <end position="46"/>
    </location>
</feature>
<proteinExistence type="predicted"/>
<dbReference type="PANTHER" id="PTHR33223:SF11">
    <property type="entry name" value="ELEMENT PROTEIN, PUTATIVE-RELATED"/>
    <property type="match status" value="1"/>
</dbReference>
<dbReference type="Proteomes" id="UP000288805">
    <property type="component" value="Unassembled WGS sequence"/>
</dbReference>
<sequence length="279" mass="32489">MPYWIRDQEGRLVRIENPQDTELDICVNIMDPPQEGQNSQHGQGDNPNAYLSMRDRMHPPRMSAPSCIVPPLEQLIIRPHIVPLLPNFHGMESENPYAHIKEFEEVCNTFREEGASIDLMRLKLFPFTLKDKAKIWLNSLRLRSIRNWVDLQVEFMKKFFPTHRTNGLKRQISNFSTKEMRSSMNVGKGIWRPSMLVLIMDLIHGSCKNPEEAMDFLSYVSEVTRGWDEPNSREMGRMKAPVNPKGGMYMLSEDMDMKAKVATMARRLEELELKKMHEV</sequence>
<organism evidence="3 4">
    <name type="scientific">Vitis vinifera</name>
    <name type="common">Grape</name>
    <dbReference type="NCBI Taxonomy" id="29760"/>
    <lineage>
        <taxon>Eukaryota</taxon>
        <taxon>Viridiplantae</taxon>
        <taxon>Streptophyta</taxon>
        <taxon>Embryophyta</taxon>
        <taxon>Tracheophyta</taxon>
        <taxon>Spermatophyta</taxon>
        <taxon>Magnoliopsida</taxon>
        <taxon>eudicotyledons</taxon>
        <taxon>Gunneridae</taxon>
        <taxon>Pentapetalae</taxon>
        <taxon>rosids</taxon>
        <taxon>Vitales</taxon>
        <taxon>Vitaceae</taxon>
        <taxon>Viteae</taxon>
        <taxon>Vitis</taxon>
    </lineage>
</organism>
<evidence type="ECO:0000313" key="4">
    <source>
        <dbReference type="Proteomes" id="UP000288805"/>
    </source>
</evidence>
<name>A0A438C582_VITVI</name>
<reference evidence="3 4" key="1">
    <citation type="journal article" date="2018" name="PLoS Genet.">
        <title>Population sequencing reveals clonal diversity and ancestral inbreeding in the grapevine cultivar Chardonnay.</title>
        <authorList>
            <person name="Roach M.J."/>
            <person name="Johnson D.L."/>
            <person name="Bohlmann J."/>
            <person name="van Vuuren H.J."/>
            <person name="Jones S.J."/>
            <person name="Pretorius I.S."/>
            <person name="Schmidt S.A."/>
            <person name="Borneman A.R."/>
        </authorList>
    </citation>
    <scope>NUCLEOTIDE SEQUENCE [LARGE SCALE GENOMIC DNA]</scope>
    <source>
        <strain evidence="4">cv. Chardonnay</strain>
        <tissue evidence="3">Leaf</tissue>
    </source>
</reference>
<gene>
    <name evidence="3" type="ORF">CK203_108481</name>
</gene>
<feature type="domain" description="Retrotransposon gag" evidence="2">
    <location>
        <begin position="123"/>
        <end position="177"/>
    </location>
</feature>
<dbReference type="AlphaFoldDB" id="A0A438C582"/>
<evidence type="ECO:0000313" key="3">
    <source>
        <dbReference type="EMBL" id="RVW18413.1"/>
    </source>
</evidence>
<feature type="region of interest" description="Disordered" evidence="1">
    <location>
        <begin position="30"/>
        <end position="49"/>
    </location>
</feature>
<protein>
    <recommendedName>
        <fullName evidence="2">Retrotransposon gag domain-containing protein</fullName>
    </recommendedName>
</protein>
<evidence type="ECO:0000259" key="2">
    <source>
        <dbReference type="Pfam" id="PF03732"/>
    </source>
</evidence>
<dbReference type="EMBL" id="QGNW01002527">
    <property type="protein sequence ID" value="RVW18413.1"/>
    <property type="molecule type" value="Genomic_DNA"/>
</dbReference>
<dbReference type="InterPro" id="IPR005162">
    <property type="entry name" value="Retrotrans_gag_dom"/>
</dbReference>